<protein>
    <submittedName>
        <fullName evidence="2">Uncharacterized protein</fullName>
    </submittedName>
</protein>
<reference evidence="2 3" key="1">
    <citation type="submission" date="2010-12" db="EMBL/GenBank/DDBJ databases">
        <authorList>
            <person name="Muzny D."/>
            <person name="Qin X."/>
            <person name="Deng J."/>
            <person name="Jiang H."/>
            <person name="Liu Y."/>
            <person name="Qu J."/>
            <person name="Song X.-Z."/>
            <person name="Zhang L."/>
            <person name="Thornton R."/>
            <person name="Coyle M."/>
            <person name="Francisco L."/>
            <person name="Jackson L."/>
            <person name="Javaid M."/>
            <person name="Korchina V."/>
            <person name="Kovar C."/>
            <person name="Mata R."/>
            <person name="Mathew T."/>
            <person name="Ngo R."/>
            <person name="Nguyen L."/>
            <person name="Nguyen N."/>
            <person name="Okwuonu G."/>
            <person name="Ongeri F."/>
            <person name="Pham C."/>
            <person name="Simmons D."/>
            <person name="Wilczek-Boney K."/>
            <person name="Hale W."/>
            <person name="Jakkamsetti A."/>
            <person name="Pham P."/>
            <person name="Ruth R."/>
            <person name="San Lucas F."/>
            <person name="Warren J."/>
            <person name="Zhang J."/>
            <person name="Zhao Z."/>
            <person name="Zhou C."/>
            <person name="Zhu D."/>
            <person name="Lee S."/>
            <person name="Bess C."/>
            <person name="Blankenburg K."/>
            <person name="Forbes L."/>
            <person name="Fu Q."/>
            <person name="Gubbala S."/>
            <person name="Hirani K."/>
            <person name="Jayaseelan J.C."/>
            <person name="Lara F."/>
            <person name="Munidasa M."/>
            <person name="Palculict T."/>
            <person name="Patil S."/>
            <person name="Pu L.-L."/>
            <person name="Saada N."/>
            <person name="Tang L."/>
            <person name="Weissenberger G."/>
            <person name="Zhu Y."/>
            <person name="Hemphill L."/>
            <person name="Shang Y."/>
            <person name="Youmans B."/>
            <person name="Ayvaz T."/>
            <person name="Ross M."/>
            <person name="Santibanez J."/>
            <person name="Aqrawi P."/>
            <person name="Gross S."/>
            <person name="Joshi V."/>
            <person name="Fowler G."/>
            <person name="Nazareth L."/>
            <person name="Reid J."/>
            <person name="Worley K."/>
            <person name="Petrosino J."/>
            <person name="Highlander S."/>
            <person name="Gibbs R."/>
        </authorList>
    </citation>
    <scope>NUCLEOTIDE SEQUENCE [LARGE SCALE GENOMIC DNA]</scope>
    <source>
        <strain evidence="2 3">DSM 15606</strain>
    </source>
</reference>
<name>E6MLE1_9BACT</name>
<comment type="caution">
    <text evidence="2">The sequence shown here is derived from an EMBL/GenBank/DDBJ whole genome shotgun (WGS) entry which is preliminary data.</text>
</comment>
<keyword evidence="1" id="KW-0472">Membrane</keyword>
<proteinExistence type="predicted"/>
<dbReference type="eggNOG" id="ENOG5032TM3">
    <property type="taxonomic scope" value="Bacteria"/>
</dbReference>
<dbReference type="EMBL" id="AEQO01000027">
    <property type="protein sequence ID" value="EFV05541.1"/>
    <property type="molecule type" value="Genomic_DNA"/>
</dbReference>
<accession>E6MLE1</accession>
<keyword evidence="1" id="KW-0812">Transmembrane</keyword>
<sequence>MRIQELRELSFKLSYLPLVYPTFFLCVFLSHRSFSFRVLEKVGIRECKVFRSKYYPQGWRFLPKTGGLTLLSRPIPELPLRPERK</sequence>
<gene>
    <name evidence="2" type="ORF">HMPREF9420_0308</name>
</gene>
<dbReference type="STRING" id="888832.HMPREF9420_0308"/>
<keyword evidence="3" id="KW-1185">Reference proteome</keyword>
<organism evidence="2 3">
    <name type="scientific">Segatella salivae DSM 15606</name>
    <dbReference type="NCBI Taxonomy" id="888832"/>
    <lineage>
        <taxon>Bacteria</taxon>
        <taxon>Pseudomonadati</taxon>
        <taxon>Bacteroidota</taxon>
        <taxon>Bacteroidia</taxon>
        <taxon>Bacteroidales</taxon>
        <taxon>Prevotellaceae</taxon>
        <taxon>Segatella</taxon>
    </lineage>
</organism>
<dbReference type="AlphaFoldDB" id="E6MLE1"/>
<keyword evidence="1" id="KW-1133">Transmembrane helix</keyword>
<dbReference type="HOGENOM" id="CLU_198055_0_0_10"/>
<evidence type="ECO:0000256" key="1">
    <source>
        <dbReference type="SAM" id="Phobius"/>
    </source>
</evidence>
<dbReference type="Proteomes" id="UP000003874">
    <property type="component" value="Unassembled WGS sequence"/>
</dbReference>
<evidence type="ECO:0000313" key="3">
    <source>
        <dbReference type="Proteomes" id="UP000003874"/>
    </source>
</evidence>
<evidence type="ECO:0000313" key="2">
    <source>
        <dbReference type="EMBL" id="EFV05541.1"/>
    </source>
</evidence>
<feature type="transmembrane region" description="Helical" evidence="1">
    <location>
        <begin position="12"/>
        <end position="31"/>
    </location>
</feature>